<dbReference type="EMBL" id="GBXM01005753">
    <property type="protein sequence ID" value="JAI02825.1"/>
    <property type="molecule type" value="Transcribed_RNA"/>
</dbReference>
<proteinExistence type="predicted"/>
<reference evidence="1" key="1">
    <citation type="submission" date="2014-11" db="EMBL/GenBank/DDBJ databases">
        <authorList>
            <person name="Amaro Gonzalez C."/>
        </authorList>
    </citation>
    <scope>NUCLEOTIDE SEQUENCE</scope>
</reference>
<evidence type="ECO:0000313" key="1">
    <source>
        <dbReference type="EMBL" id="JAI02825.1"/>
    </source>
</evidence>
<reference evidence="1" key="2">
    <citation type="journal article" date="2015" name="Fish Shellfish Immunol.">
        <title>Early steps in the European eel (Anguilla anguilla)-Vibrio vulnificus interaction in the gills: Role of the RtxA13 toxin.</title>
        <authorList>
            <person name="Callol A."/>
            <person name="Pajuelo D."/>
            <person name="Ebbesson L."/>
            <person name="Teles M."/>
            <person name="MacKenzie S."/>
            <person name="Amaro C."/>
        </authorList>
    </citation>
    <scope>NUCLEOTIDE SEQUENCE</scope>
</reference>
<name>A0A0E9XJJ9_ANGAN</name>
<sequence length="79" mass="9188">MTWCRTAPRQTQKNKKRKITTNHILPSGIRYNMKALTWTKVCHIHHKHLVHTYKLPCVSVPQHLVLGLNGQTLPAVYYS</sequence>
<accession>A0A0E9XJJ9</accession>
<protein>
    <submittedName>
        <fullName evidence="1">Uncharacterized protein</fullName>
    </submittedName>
</protein>
<dbReference type="AlphaFoldDB" id="A0A0E9XJJ9"/>
<organism evidence="1">
    <name type="scientific">Anguilla anguilla</name>
    <name type="common">European freshwater eel</name>
    <name type="synonym">Muraena anguilla</name>
    <dbReference type="NCBI Taxonomy" id="7936"/>
    <lineage>
        <taxon>Eukaryota</taxon>
        <taxon>Metazoa</taxon>
        <taxon>Chordata</taxon>
        <taxon>Craniata</taxon>
        <taxon>Vertebrata</taxon>
        <taxon>Euteleostomi</taxon>
        <taxon>Actinopterygii</taxon>
        <taxon>Neopterygii</taxon>
        <taxon>Teleostei</taxon>
        <taxon>Anguilliformes</taxon>
        <taxon>Anguillidae</taxon>
        <taxon>Anguilla</taxon>
    </lineage>
</organism>